<dbReference type="AlphaFoldDB" id="A0A1E3A718"/>
<dbReference type="Proteomes" id="UP000094067">
    <property type="component" value="Unassembled WGS sequence"/>
</dbReference>
<dbReference type="InterPro" id="IPR000551">
    <property type="entry name" value="MerR-type_HTH_dom"/>
</dbReference>
<dbReference type="InterPro" id="IPR047057">
    <property type="entry name" value="MerR_fam"/>
</dbReference>
<gene>
    <name evidence="3" type="primary">adhR_3</name>
    <name evidence="4" type="ORF">BEI59_07110</name>
    <name evidence="3" type="ORF">BEI61_05325</name>
    <name evidence="5" type="ORF">BEI63_09145</name>
</gene>
<evidence type="ECO:0000313" key="4">
    <source>
        <dbReference type="EMBL" id="ODR53460.1"/>
    </source>
</evidence>
<evidence type="ECO:0000313" key="5">
    <source>
        <dbReference type="EMBL" id="ODR58649.1"/>
    </source>
</evidence>
<dbReference type="PROSITE" id="PS00552">
    <property type="entry name" value="HTH_MERR_1"/>
    <property type="match status" value="1"/>
</dbReference>
<proteinExistence type="predicted"/>
<reference evidence="3 6" key="1">
    <citation type="submission" date="2016-07" db="EMBL/GenBank/DDBJ databases">
        <title>Characterization of isolates of Eisenbergiella tayi derived from blood cultures, using whole genome sequencing.</title>
        <authorList>
            <person name="Burdz T."/>
            <person name="Wiebe D."/>
            <person name="Huynh C."/>
            <person name="Bernard K."/>
        </authorList>
    </citation>
    <scope>NUCLEOTIDE SEQUENCE [LARGE SCALE GENOMIC DNA]</scope>
    <source>
        <strain evidence="3 6">NML 110608</strain>
    </source>
</reference>
<dbReference type="SMART" id="SM00422">
    <property type="entry name" value="HTH_MERR"/>
    <property type="match status" value="1"/>
</dbReference>
<comment type="caution">
    <text evidence="3">The sequence shown here is derived from an EMBL/GenBank/DDBJ whole genome shotgun (WGS) entry which is preliminary data.</text>
</comment>
<evidence type="ECO:0000259" key="2">
    <source>
        <dbReference type="PROSITE" id="PS50937"/>
    </source>
</evidence>
<dbReference type="GO" id="GO:0003677">
    <property type="term" value="F:DNA binding"/>
    <property type="evidence" value="ECO:0007669"/>
    <property type="project" value="UniProtKB-KW"/>
</dbReference>
<name>A0A1E3A718_9FIRM</name>
<keyword evidence="1" id="KW-0238">DNA-binding</keyword>
<evidence type="ECO:0000313" key="8">
    <source>
        <dbReference type="Proteomes" id="UP000094869"/>
    </source>
</evidence>
<dbReference type="OrthoDB" id="9811174at2"/>
<dbReference type="Proteomes" id="UP000094869">
    <property type="component" value="Unassembled WGS sequence"/>
</dbReference>
<reference evidence="5 8" key="2">
    <citation type="submission" date="2016-08" db="EMBL/GenBank/DDBJ databases">
        <title>Characterization of Isolates of Eisenbergiella tayi Derived from Blood Cultures, Using Whole Genome Sequencing.</title>
        <authorList>
            <person name="Bernier A.-M."/>
            <person name="Burdz T."/>
            <person name="Wiebe D."/>
            <person name="Bernard K."/>
        </authorList>
    </citation>
    <scope>NUCLEOTIDE SEQUENCE [LARGE SCALE GENOMIC DNA]</scope>
    <source>
        <strain evidence="5 8">NML120146</strain>
    </source>
</reference>
<dbReference type="Proteomes" id="UP000094271">
    <property type="component" value="Unassembled WGS sequence"/>
</dbReference>
<dbReference type="EMBL" id="MCGH01000003">
    <property type="protein sequence ID" value="ODM04518.1"/>
    <property type="molecule type" value="Genomic_DNA"/>
</dbReference>
<keyword evidence="8" id="KW-1185">Reference proteome</keyword>
<dbReference type="EMBL" id="MEHD01000019">
    <property type="protein sequence ID" value="ODR58649.1"/>
    <property type="molecule type" value="Genomic_DNA"/>
</dbReference>
<dbReference type="InterPro" id="IPR009061">
    <property type="entry name" value="DNA-bd_dom_put_sf"/>
</dbReference>
<evidence type="ECO:0000313" key="7">
    <source>
        <dbReference type="Proteomes" id="UP000094271"/>
    </source>
</evidence>
<dbReference type="PANTHER" id="PTHR30204">
    <property type="entry name" value="REDOX-CYCLING DRUG-SENSING TRANSCRIPTIONAL ACTIVATOR SOXR"/>
    <property type="match status" value="1"/>
</dbReference>
<dbReference type="GO" id="GO:0003700">
    <property type="term" value="F:DNA-binding transcription factor activity"/>
    <property type="evidence" value="ECO:0007669"/>
    <property type="project" value="InterPro"/>
</dbReference>
<dbReference type="CDD" id="cd01109">
    <property type="entry name" value="HTH_YyaN"/>
    <property type="match status" value="1"/>
</dbReference>
<evidence type="ECO:0000256" key="1">
    <source>
        <dbReference type="ARBA" id="ARBA00023125"/>
    </source>
</evidence>
<dbReference type="PATRIC" id="fig|1432052.4.peg.5922"/>
<dbReference type="RefSeq" id="WP_069154641.1">
    <property type="nucleotide sequence ID" value="NZ_DAWDRA010000618.1"/>
</dbReference>
<sequence length="120" mass="14644">MIIGEFSRLTGISAYTLRYYEKKGLLHVERDGAGRRDYREADVEWVKFIKRLKDTGMLLRDIRHYSDLRYQGDETMEERMELLVRHRRSVVEEQRKWAEYLDNLDDKIEIYRERIDGGRR</sequence>
<protein>
    <submittedName>
        <fullName evidence="3">HTH-type transcriptional regulator AdhR</fullName>
    </submittedName>
    <submittedName>
        <fullName evidence="4">MerR family transcriptional regulator</fullName>
    </submittedName>
</protein>
<dbReference type="SUPFAM" id="SSF46955">
    <property type="entry name" value="Putative DNA-binding domain"/>
    <property type="match status" value="1"/>
</dbReference>
<dbReference type="PROSITE" id="PS50937">
    <property type="entry name" value="HTH_MERR_2"/>
    <property type="match status" value="1"/>
</dbReference>
<dbReference type="EMBL" id="MEHA01000004">
    <property type="protein sequence ID" value="ODR53460.1"/>
    <property type="molecule type" value="Genomic_DNA"/>
</dbReference>
<dbReference type="Gene3D" id="1.10.1660.10">
    <property type="match status" value="1"/>
</dbReference>
<evidence type="ECO:0000313" key="3">
    <source>
        <dbReference type="EMBL" id="ODM04518.1"/>
    </source>
</evidence>
<evidence type="ECO:0000313" key="6">
    <source>
        <dbReference type="Proteomes" id="UP000094067"/>
    </source>
</evidence>
<dbReference type="Pfam" id="PF13411">
    <property type="entry name" value="MerR_1"/>
    <property type="match status" value="1"/>
</dbReference>
<feature type="domain" description="HTH merR-type" evidence="2">
    <location>
        <begin position="1"/>
        <end position="68"/>
    </location>
</feature>
<organism evidence="3 6">
    <name type="scientific">Eisenbergiella tayi</name>
    <dbReference type="NCBI Taxonomy" id="1432052"/>
    <lineage>
        <taxon>Bacteria</taxon>
        <taxon>Bacillati</taxon>
        <taxon>Bacillota</taxon>
        <taxon>Clostridia</taxon>
        <taxon>Lachnospirales</taxon>
        <taxon>Lachnospiraceae</taxon>
        <taxon>Eisenbergiella</taxon>
    </lineage>
</organism>
<dbReference type="PANTHER" id="PTHR30204:SF98">
    <property type="entry name" value="HTH-TYPE TRANSCRIPTIONAL REGULATOR ADHR"/>
    <property type="match status" value="1"/>
</dbReference>
<dbReference type="PRINTS" id="PR00040">
    <property type="entry name" value="HTHMERR"/>
</dbReference>
<reference evidence="4 7" key="3">
    <citation type="submission" date="2016-08" db="EMBL/GenBank/DDBJ databases">
        <authorList>
            <person name="Seilhamer J.J."/>
        </authorList>
    </citation>
    <scope>NUCLEOTIDE SEQUENCE [LARGE SCALE GENOMIC DNA]</scope>
    <source>
        <strain evidence="4 7">NML150140-1</strain>
    </source>
</reference>
<accession>A0A1E3A718</accession>